<gene>
    <name evidence="3" type="ORF">M8006_01675</name>
</gene>
<comment type="caution">
    <text evidence="3">The sequence shown here is derived from an EMBL/GenBank/DDBJ whole genome shotgun (WGS) entry which is preliminary data.</text>
</comment>
<proteinExistence type="predicted"/>
<feature type="chain" id="PRO_5045956089" evidence="1">
    <location>
        <begin position="24"/>
        <end position="195"/>
    </location>
</feature>
<organism evidence="3 4">
    <name type="scientific">Halomonas llamarensis</name>
    <dbReference type="NCBI Taxonomy" id="2945104"/>
    <lineage>
        <taxon>Bacteria</taxon>
        <taxon>Pseudomonadati</taxon>
        <taxon>Pseudomonadota</taxon>
        <taxon>Gammaproteobacteria</taxon>
        <taxon>Oceanospirillales</taxon>
        <taxon>Halomonadaceae</taxon>
        <taxon>Halomonas</taxon>
    </lineage>
</organism>
<sequence>MSAYPLRALPLAMVLLVTPLAHAEEEGVSENGEPFARTIETHGQRYELLGSGVFTYMIWTAYAGAYYQAEVETKPQPLGDVPRLLELAYFHDIEAADFAEATTETLEKSLTRYELNQVEEEIDIINQRYQDVAPGDRYRLSWDGDTLRLALNGEVVYEGGDSEAASAMFGIWLGEKPLDEQFRDALLGNASPGEN</sequence>
<dbReference type="EMBL" id="JAMJPJ010000001">
    <property type="protein sequence ID" value="MCL7928698.1"/>
    <property type="molecule type" value="Genomic_DNA"/>
</dbReference>
<keyword evidence="1" id="KW-0732">Signal</keyword>
<feature type="domain" description="Chalcone isomerase" evidence="2">
    <location>
        <begin position="33"/>
        <end position="188"/>
    </location>
</feature>
<accession>A0ABT0SLM7</accession>
<feature type="signal peptide" evidence="1">
    <location>
        <begin position="1"/>
        <end position="23"/>
    </location>
</feature>
<dbReference type="RefSeq" id="WP_250079378.1">
    <property type="nucleotide sequence ID" value="NZ_JAMJPJ010000001.1"/>
</dbReference>
<evidence type="ECO:0000256" key="1">
    <source>
        <dbReference type="SAM" id="SignalP"/>
    </source>
</evidence>
<dbReference type="InterPro" id="IPR016087">
    <property type="entry name" value="Chalcone_isomerase"/>
</dbReference>
<evidence type="ECO:0000313" key="4">
    <source>
        <dbReference type="Proteomes" id="UP001165308"/>
    </source>
</evidence>
<evidence type="ECO:0000259" key="2">
    <source>
        <dbReference type="Pfam" id="PF16036"/>
    </source>
</evidence>
<evidence type="ECO:0000313" key="3">
    <source>
        <dbReference type="EMBL" id="MCL7928698.1"/>
    </source>
</evidence>
<dbReference type="InterPro" id="IPR016088">
    <property type="entry name" value="Chalcone_isomerase_3-sand"/>
</dbReference>
<dbReference type="Proteomes" id="UP001165308">
    <property type="component" value="Unassembled WGS sequence"/>
</dbReference>
<reference evidence="3" key="1">
    <citation type="submission" date="2022-05" db="EMBL/GenBank/DDBJ databases">
        <title>Halomonas geminus sp. nov. and Halomonas llamarensis sp. nov. isolated from high-altitude salars of the Atacama Desert.</title>
        <authorList>
            <person name="Hintersatz C."/>
            <person name="Rojas L.A."/>
            <person name="Wei T.-S."/>
            <person name="Kutschke S."/>
            <person name="Lehmann F."/>
            <person name="Jain R."/>
            <person name="Pollmann K."/>
        </authorList>
    </citation>
    <scope>NUCLEOTIDE SEQUENCE</scope>
    <source>
        <strain evidence="3">ATCHA</strain>
    </source>
</reference>
<protein>
    <submittedName>
        <fullName evidence="3">Chalcone isomerase family protein</fullName>
    </submittedName>
</protein>
<dbReference type="GO" id="GO:0016853">
    <property type="term" value="F:isomerase activity"/>
    <property type="evidence" value="ECO:0007669"/>
    <property type="project" value="UniProtKB-KW"/>
</dbReference>
<dbReference type="Gene3D" id="3.50.70.10">
    <property type="match status" value="1"/>
</dbReference>
<dbReference type="Pfam" id="PF16036">
    <property type="entry name" value="Chalcone_3"/>
    <property type="match status" value="1"/>
</dbReference>
<keyword evidence="3" id="KW-0413">Isomerase</keyword>
<name>A0ABT0SLM7_9GAMM</name>
<keyword evidence="4" id="KW-1185">Reference proteome</keyword>